<keyword evidence="5 9" id="KW-0223">Dioxygenase</keyword>
<dbReference type="InterPro" id="IPR011051">
    <property type="entry name" value="RmlC_Cupin_sf"/>
</dbReference>
<keyword evidence="6 9" id="KW-0560">Oxidoreductase</keyword>
<evidence type="ECO:0000256" key="8">
    <source>
        <dbReference type="ARBA" id="ARBA00023167"/>
    </source>
</evidence>
<evidence type="ECO:0000256" key="4">
    <source>
        <dbReference type="ARBA" id="ARBA00022723"/>
    </source>
</evidence>
<keyword evidence="2 9" id="KW-0533">Nickel</keyword>
<comment type="catalytic activity">
    <reaction evidence="1 9">
        <text>1,2-dihydroxy-5-(methylsulfanyl)pent-1-en-3-one + O2 = 4-methylsulfanyl-2-oxobutanoate + formate + 2 H(+)</text>
        <dbReference type="Rhea" id="RHEA:24504"/>
        <dbReference type="ChEBI" id="CHEBI:15378"/>
        <dbReference type="ChEBI" id="CHEBI:15379"/>
        <dbReference type="ChEBI" id="CHEBI:15740"/>
        <dbReference type="ChEBI" id="CHEBI:16723"/>
        <dbReference type="ChEBI" id="CHEBI:49252"/>
        <dbReference type="EC" id="1.13.11.54"/>
    </reaction>
</comment>
<keyword evidence="7 9" id="KW-0408">Iron</keyword>
<dbReference type="Pfam" id="PF03079">
    <property type="entry name" value="ARD"/>
    <property type="match status" value="1"/>
</dbReference>
<evidence type="ECO:0000313" key="10">
    <source>
        <dbReference type="EMBL" id="MBB6343384.1"/>
    </source>
</evidence>
<dbReference type="UniPathway" id="UPA00904">
    <property type="reaction ID" value="UER00878"/>
</dbReference>
<keyword evidence="3 9" id="KW-0028">Amino-acid biosynthesis</keyword>
<dbReference type="HAMAP" id="MF_01682">
    <property type="entry name" value="Salvage_MtnD"/>
    <property type="match status" value="1"/>
</dbReference>
<sequence>MSRLSVYHESLPAVPNKVLSLPEHISATLAELGVQFAQWPRGQLPADADDAAILAAYREPLAALQATGDYPRVEISRVGPDQADRIELRDRYLAEHRHAGVEARFFVAGQGLFSLHIADHVYEVLCERGDLLVIPANTWHWFDMGERPSYVTLRLLGQADGWQAEYSGDEIASRFNRLED</sequence>
<evidence type="ECO:0000313" key="11">
    <source>
        <dbReference type="Proteomes" id="UP000557193"/>
    </source>
</evidence>
<feature type="site" description="May play a role in metal incorporation in vivo" evidence="9">
    <location>
        <position position="95"/>
    </location>
</feature>
<dbReference type="GO" id="GO:0010308">
    <property type="term" value="F:acireductone dioxygenase (Ni2+-requiring) activity"/>
    <property type="evidence" value="ECO:0007669"/>
    <property type="project" value="UniProtKB-UniRule"/>
</dbReference>
<dbReference type="EC" id="1.13.11.54" evidence="9"/>
<comment type="function">
    <text evidence="9">Catalyzes 2 different reactions between oxygene and the acireductone 1,2-dihydroxy-3-keto-5-methylthiopentene (DHK-MTPene) depending upon the metal bound in the active site. Fe-containing acireductone dioxygenase (Fe-ARD) produces formate and 2-keto-4-methylthiobutyrate (KMTB), the alpha-ketoacid precursor of methionine in the methionine recycle pathway. Ni-containing acireductone dioxygenase (Ni-ARD) produces methylthiopropionate, carbon monoxide and formate, and does not lie on the methionine recycle pathway.</text>
</comment>
<comment type="subunit">
    <text evidence="9">Monomer.</text>
</comment>
<dbReference type="Proteomes" id="UP000557193">
    <property type="component" value="Unassembled WGS sequence"/>
</dbReference>
<dbReference type="InterPro" id="IPR014710">
    <property type="entry name" value="RmlC-like_jellyroll"/>
</dbReference>
<protein>
    <recommendedName>
        <fullName evidence="9">Acireductone dioxygenase</fullName>
    </recommendedName>
    <alternativeName>
        <fullName evidence="9">1,2-dihydroxy-3-keto-5-methylthiopentene dioxygenase</fullName>
        <shortName evidence="9">DHK-MTPene dioxygenase</shortName>
    </alternativeName>
    <alternativeName>
        <fullName evidence="9">Acireductone dioxygenase (Fe(2+)-requiring)</fullName>
        <shortName evidence="9">ARD'</shortName>
        <shortName evidence="9">Fe-ARD</shortName>
        <ecNumber evidence="9">1.13.11.54</ecNumber>
    </alternativeName>
    <alternativeName>
        <fullName evidence="9">Acireductone dioxygenase (Ni(2+)-requiring)</fullName>
        <shortName evidence="9">ARD</shortName>
        <shortName evidence="9">Ni-ARD</shortName>
        <ecNumber evidence="9">1.13.11.53</ecNumber>
    </alternativeName>
</protein>
<proteinExistence type="inferred from homology"/>
<dbReference type="InterPro" id="IPR004313">
    <property type="entry name" value="ARD"/>
</dbReference>
<dbReference type="GO" id="GO:0019284">
    <property type="term" value="P:L-methionine salvage from S-adenosylmethionine"/>
    <property type="evidence" value="ECO:0007669"/>
    <property type="project" value="InterPro"/>
</dbReference>
<evidence type="ECO:0000256" key="1">
    <source>
        <dbReference type="ARBA" id="ARBA00000428"/>
    </source>
</evidence>
<feature type="binding site" evidence="9">
    <location>
        <position position="102"/>
    </location>
    <ligand>
        <name>Fe(2+)</name>
        <dbReference type="ChEBI" id="CHEBI:29033"/>
    </ligand>
</feature>
<name>A0A7X0EVL6_9PSED</name>
<dbReference type="GO" id="GO:0019509">
    <property type="term" value="P:L-methionine salvage from methylthioadenosine"/>
    <property type="evidence" value="ECO:0007669"/>
    <property type="project" value="UniProtKB-UniRule"/>
</dbReference>
<dbReference type="Gene3D" id="2.60.120.10">
    <property type="entry name" value="Jelly Rolls"/>
    <property type="match status" value="1"/>
</dbReference>
<reference evidence="10 11" key="1">
    <citation type="submission" date="2020-08" db="EMBL/GenBank/DDBJ databases">
        <title>Functional genomics of gut bacteria from endangered species of beetles.</title>
        <authorList>
            <person name="Carlos-Shanley C."/>
        </authorList>
    </citation>
    <scope>NUCLEOTIDE SEQUENCE [LARGE SCALE GENOMIC DNA]</scope>
    <source>
        <strain evidence="10 11">S00202</strain>
    </source>
</reference>
<feature type="binding site" evidence="9">
    <location>
        <position position="98"/>
    </location>
    <ligand>
        <name>Ni(2+)</name>
        <dbReference type="ChEBI" id="CHEBI:49786"/>
    </ligand>
</feature>
<gene>
    <name evidence="9" type="primary">mtnD</name>
    <name evidence="10" type="ORF">HNP49_003586</name>
</gene>
<feature type="site" description="Important to generate the dianion" evidence="9">
    <location>
        <position position="104"/>
    </location>
</feature>
<dbReference type="PANTHER" id="PTHR23418:SF0">
    <property type="entry name" value="ACIREDUCTONE DIOXYGENASE"/>
    <property type="match status" value="1"/>
</dbReference>
<dbReference type="EMBL" id="JACHLL010000008">
    <property type="protein sequence ID" value="MBB6343384.1"/>
    <property type="molecule type" value="Genomic_DNA"/>
</dbReference>
<dbReference type="RefSeq" id="WP_184685566.1">
    <property type="nucleotide sequence ID" value="NZ_JACHLL010000008.1"/>
</dbReference>
<feature type="binding site" evidence="9">
    <location>
        <position position="98"/>
    </location>
    <ligand>
        <name>Fe(2+)</name>
        <dbReference type="ChEBI" id="CHEBI:29033"/>
    </ligand>
</feature>
<accession>A0A7X0EVL6</accession>
<organism evidence="10 11">
    <name type="scientific">Pseudomonas fluvialis</name>
    <dbReference type="NCBI Taxonomy" id="1793966"/>
    <lineage>
        <taxon>Bacteria</taxon>
        <taxon>Pseudomonadati</taxon>
        <taxon>Pseudomonadota</taxon>
        <taxon>Gammaproteobacteria</taxon>
        <taxon>Pseudomonadales</taxon>
        <taxon>Pseudomonadaceae</taxon>
        <taxon>Pseudomonas</taxon>
    </lineage>
</organism>
<comment type="similarity">
    <text evidence="9">Belongs to the acireductone dioxygenase (ARD) family.</text>
</comment>
<keyword evidence="11" id="KW-1185">Reference proteome</keyword>
<dbReference type="AlphaFoldDB" id="A0A7X0EVL6"/>
<feature type="binding site" evidence="9">
    <location>
        <position position="102"/>
    </location>
    <ligand>
        <name>Ni(2+)</name>
        <dbReference type="ChEBI" id="CHEBI:49786"/>
    </ligand>
</feature>
<evidence type="ECO:0000256" key="2">
    <source>
        <dbReference type="ARBA" id="ARBA00022596"/>
    </source>
</evidence>
<comment type="caution">
    <text evidence="9">Lacks conserved residue(s) required for the propagation of feature annotation.</text>
</comment>
<keyword evidence="4 9" id="KW-0479">Metal-binding</keyword>
<dbReference type="SUPFAM" id="SSF51182">
    <property type="entry name" value="RmlC-like cupins"/>
    <property type="match status" value="1"/>
</dbReference>
<evidence type="ECO:0000256" key="5">
    <source>
        <dbReference type="ARBA" id="ARBA00022964"/>
    </source>
</evidence>
<feature type="binding site" evidence="9">
    <location>
        <position position="140"/>
    </location>
    <ligand>
        <name>Fe(2+)</name>
        <dbReference type="ChEBI" id="CHEBI:29033"/>
    </ligand>
</feature>
<evidence type="ECO:0000256" key="3">
    <source>
        <dbReference type="ARBA" id="ARBA00022605"/>
    </source>
</evidence>
<dbReference type="GO" id="GO:0005506">
    <property type="term" value="F:iron ion binding"/>
    <property type="evidence" value="ECO:0007669"/>
    <property type="project" value="UniProtKB-UniRule"/>
</dbReference>
<dbReference type="GO" id="GO:0016151">
    <property type="term" value="F:nickel cation binding"/>
    <property type="evidence" value="ECO:0007669"/>
    <property type="project" value="UniProtKB-UniRule"/>
</dbReference>
<dbReference type="EC" id="1.13.11.53" evidence="9"/>
<comment type="cofactor">
    <cofactor evidence="9">
        <name>Ni(2+)</name>
        <dbReference type="ChEBI" id="CHEBI:49786"/>
    </cofactor>
    <text evidence="9">Binds 1 nickel ion per monomer.</text>
</comment>
<feature type="binding site" evidence="9">
    <location>
        <position position="96"/>
    </location>
    <ligand>
        <name>Fe(2+)</name>
        <dbReference type="ChEBI" id="CHEBI:29033"/>
    </ligand>
</feature>
<dbReference type="InterPro" id="IPR023956">
    <property type="entry name" value="ARD_bac"/>
</dbReference>
<dbReference type="GO" id="GO:0010309">
    <property type="term" value="F:acireductone dioxygenase [iron(II)-requiring] activity"/>
    <property type="evidence" value="ECO:0007669"/>
    <property type="project" value="UniProtKB-UniRule"/>
</dbReference>
<comment type="caution">
    <text evidence="10">The sequence shown here is derived from an EMBL/GenBank/DDBJ whole genome shotgun (WGS) entry which is preliminary data.</text>
</comment>
<evidence type="ECO:0000256" key="9">
    <source>
        <dbReference type="HAMAP-Rule" id="MF_01682"/>
    </source>
</evidence>
<evidence type="ECO:0000256" key="6">
    <source>
        <dbReference type="ARBA" id="ARBA00023002"/>
    </source>
</evidence>
<feature type="binding site" evidence="9">
    <location>
        <position position="96"/>
    </location>
    <ligand>
        <name>Ni(2+)</name>
        <dbReference type="ChEBI" id="CHEBI:49786"/>
    </ligand>
</feature>
<dbReference type="CDD" id="cd02232">
    <property type="entry name" value="cupin_ARD"/>
    <property type="match status" value="1"/>
</dbReference>
<comment type="pathway">
    <text evidence="9">Amino-acid biosynthesis; L-methionine biosynthesis via salvage pathway; L-methionine from S-methyl-5-thio-alpha-D-ribose 1-phosphate: step 5/6.</text>
</comment>
<dbReference type="PANTHER" id="PTHR23418">
    <property type="entry name" value="ACIREDUCTONE DIOXYGENASE"/>
    <property type="match status" value="1"/>
</dbReference>
<keyword evidence="8 9" id="KW-0486">Methionine biosynthesis</keyword>
<feature type="binding site" evidence="9">
    <location>
        <position position="140"/>
    </location>
    <ligand>
        <name>Ni(2+)</name>
        <dbReference type="ChEBI" id="CHEBI:49786"/>
    </ligand>
</feature>
<comment type="catalytic activity">
    <reaction evidence="9">
        <text>1,2-dihydroxy-5-(methylsulfanyl)pent-1-en-3-one + O2 = 3-(methylsulfanyl)propanoate + CO + formate + 2 H(+)</text>
        <dbReference type="Rhea" id="RHEA:14161"/>
        <dbReference type="ChEBI" id="CHEBI:15378"/>
        <dbReference type="ChEBI" id="CHEBI:15379"/>
        <dbReference type="ChEBI" id="CHEBI:15740"/>
        <dbReference type="ChEBI" id="CHEBI:17245"/>
        <dbReference type="ChEBI" id="CHEBI:49016"/>
        <dbReference type="ChEBI" id="CHEBI:49252"/>
        <dbReference type="EC" id="1.13.11.53"/>
    </reaction>
</comment>
<comment type="cofactor">
    <cofactor evidence="9">
        <name>Fe(2+)</name>
        <dbReference type="ChEBI" id="CHEBI:29033"/>
    </cofactor>
    <text evidence="9">Binds 1 Fe(2+) cation per monomer.</text>
</comment>
<evidence type="ECO:0000256" key="7">
    <source>
        <dbReference type="ARBA" id="ARBA00023004"/>
    </source>
</evidence>